<dbReference type="SUPFAM" id="SSF53850">
    <property type="entry name" value="Periplasmic binding protein-like II"/>
    <property type="match status" value="1"/>
</dbReference>
<dbReference type="PANTHER" id="PTHR43649">
    <property type="entry name" value="ARABINOSE-BINDING PROTEIN-RELATED"/>
    <property type="match status" value="1"/>
</dbReference>
<feature type="chain" id="PRO_5038926174" evidence="5">
    <location>
        <begin position="22"/>
        <end position="430"/>
    </location>
</feature>
<evidence type="ECO:0000313" key="9">
    <source>
        <dbReference type="Proteomes" id="UP000702954"/>
    </source>
</evidence>
<keyword evidence="4 5" id="KW-0732">Signal</keyword>
<keyword evidence="3" id="KW-0813">Transport</keyword>
<sequence>MKLKKVVALAMVSVMALSMTACGGKEKEKETEEKTSSKDAKLTVAIWDSNQEPGLKKIMDDFTKKTGVEVDIQVTPWKDYWTMLEAATTGGEMPDVFWMHSDQIATYAQYDDILLNLSDKIEKSDKIDLANYPESIVNIYQNDKGDQLAIPKDIDTCAVWYNKTMFDEAGVEYPSADWTWDDFREIAKKLTNPEKNQYGTAITPGAYQESWYSTIYAYGGEVLSEDKKTSGFDNPKTIEGMQVIENIIKDGSMPEYSVLSENGTSTLMESGTVAMTFQGSWMVSEMANNDYIKENCDIAPLPKGPEGTKSITNGLGWAASAQGEHTEEAWQLIEYLGSKEAQTKQADLGVTMSAYEGVSDGWAKAQPNFNMQAYLDMMEDAQSYPSSKNTQVWFQAMLEEMVAGFSGEEPMETVCKEFAEQMNGFLAEEQ</sequence>
<comment type="caution">
    <text evidence="7">The sequence shown here is derived from an EMBL/GenBank/DDBJ whole genome shotgun (WGS) entry which is preliminary data.</text>
</comment>
<evidence type="ECO:0000313" key="6">
    <source>
        <dbReference type="EMBL" id="GBU03539.1"/>
    </source>
</evidence>
<dbReference type="Pfam" id="PF01547">
    <property type="entry name" value="SBP_bac_1"/>
    <property type="match status" value="1"/>
</dbReference>
<accession>A0A4R3JQE6</accession>
<dbReference type="EMBL" id="SLZV01000005">
    <property type="protein sequence ID" value="TCS69043.1"/>
    <property type="molecule type" value="Genomic_DNA"/>
</dbReference>
<dbReference type="PANTHER" id="PTHR43649:SF31">
    <property type="entry name" value="SN-GLYCEROL-3-PHOSPHATE-BINDING PERIPLASMIC PROTEIN UGPB"/>
    <property type="match status" value="1"/>
</dbReference>
<evidence type="ECO:0000313" key="7">
    <source>
        <dbReference type="EMBL" id="TCS69043.1"/>
    </source>
</evidence>
<feature type="signal peptide" evidence="5">
    <location>
        <begin position="1"/>
        <end position="21"/>
    </location>
</feature>
<gene>
    <name evidence="7" type="ORF">EDD74_10527</name>
    <name evidence="6" type="ORF">FAEUMB_00800</name>
</gene>
<dbReference type="GO" id="GO:0030313">
    <property type="term" value="C:cell envelope"/>
    <property type="evidence" value="ECO:0007669"/>
    <property type="project" value="UniProtKB-SubCell"/>
</dbReference>
<dbReference type="InterPro" id="IPR050490">
    <property type="entry name" value="Bact_solute-bd_prot1"/>
</dbReference>
<protein>
    <submittedName>
        <fullName evidence="7">Multiple sugar transport system substrate-binding protein</fullName>
    </submittedName>
    <submittedName>
        <fullName evidence="6">Sugar ABC transporter substrate-binding protein</fullName>
    </submittedName>
</protein>
<keyword evidence="7" id="KW-0762">Sugar transport</keyword>
<evidence type="ECO:0000256" key="4">
    <source>
        <dbReference type="ARBA" id="ARBA00022729"/>
    </source>
</evidence>
<comment type="subcellular location">
    <subcellularLocation>
        <location evidence="1">Cell envelope</location>
    </subcellularLocation>
</comment>
<evidence type="ECO:0000256" key="3">
    <source>
        <dbReference type="ARBA" id="ARBA00022448"/>
    </source>
</evidence>
<evidence type="ECO:0000256" key="5">
    <source>
        <dbReference type="SAM" id="SignalP"/>
    </source>
</evidence>
<dbReference type="Gene3D" id="3.40.190.10">
    <property type="entry name" value="Periplasmic binding protein-like II"/>
    <property type="match status" value="1"/>
</dbReference>
<dbReference type="InterPro" id="IPR006059">
    <property type="entry name" value="SBP"/>
</dbReference>
<organism evidence="7 8">
    <name type="scientific">Faecalimonas umbilicata</name>
    <dbReference type="NCBI Taxonomy" id="1912855"/>
    <lineage>
        <taxon>Bacteria</taxon>
        <taxon>Bacillati</taxon>
        <taxon>Bacillota</taxon>
        <taxon>Clostridia</taxon>
        <taxon>Lachnospirales</taxon>
        <taxon>Lachnospiraceae</taxon>
        <taxon>Faecalimonas</taxon>
    </lineage>
</organism>
<dbReference type="EMBL" id="BHEO01000002">
    <property type="protein sequence ID" value="GBU03539.1"/>
    <property type="molecule type" value="Genomic_DNA"/>
</dbReference>
<proteinExistence type="inferred from homology"/>
<comment type="similarity">
    <text evidence="2">Belongs to the bacterial solute-binding protein 1 family.</text>
</comment>
<dbReference type="Proteomes" id="UP000294613">
    <property type="component" value="Unassembled WGS sequence"/>
</dbReference>
<dbReference type="AlphaFoldDB" id="A0A4R3JQE6"/>
<keyword evidence="9" id="KW-1185">Reference proteome</keyword>
<evidence type="ECO:0000256" key="2">
    <source>
        <dbReference type="ARBA" id="ARBA00008520"/>
    </source>
</evidence>
<dbReference type="RefSeq" id="WP_116440910.1">
    <property type="nucleotide sequence ID" value="NZ_BHEO01000002.1"/>
</dbReference>
<evidence type="ECO:0000256" key="1">
    <source>
        <dbReference type="ARBA" id="ARBA00004196"/>
    </source>
</evidence>
<reference evidence="7 8" key="2">
    <citation type="submission" date="2019-03" db="EMBL/GenBank/DDBJ databases">
        <title>Genomic Encyclopedia of Type Strains, Phase IV (KMG-IV): sequencing the most valuable type-strain genomes for metagenomic binning, comparative biology and taxonomic classification.</title>
        <authorList>
            <person name="Goeker M."/>
        </authorList>
    </citation>
    <scope>NUCLEOTIDE SEQUENCE [LARGE SCALE GENOMIC DNA]</scope>
    <source>
        <strain evidence="7 8">DSM 103426</strain>
    </source>
</reference>
<dbReference type="CDD" id="cd13585">
    <property type="entry name" value="PBP2_TMBP_like"/>
    <property type="match status" value="1"/>
</dbReference>
<evidence type="ECO:0000313" key="8">
    <source>
        <dbReference type="Proteomes" id="UP000294613"/>
    </source>
</evidence>
<dbReference type="PROSITE" id="PS51257">
    <property type="entry name" value="PROKAR_LIPOPROTEIN"/>
    <property type="match status" value="1"/>
</dbReference>
<dbReference type="Proteomes" id="UP000702954">
    <property type="component" value="Unassembled WGS sequence"/>
</dbReference>
<reference evidence="6 9" key="1">
    <citation type="journal article" date="2018" name="Int. J. Syst. Evol. Microbiol.">
        <title>Draft Genome Sequence of Faecalimonas umbilicata JCM 30896T, an Acetate-Producing Bacterium Isolated from Human Feces.</title>
        <authorList>
            <person name="Sakamoto M."/>
            <person name="Ikeyama N."/>
            <person name="Yuki M."/>
            <person name="Ohkuma M."/>
        </authorList>
    </citation>
    <scope>NUCLEOTIDE SEQUENCE [LARGE SCALE GENOMIC DNA]</scope>
    <source>
        <strain evidence="6 9">EGH7</strain>
    </source>
</reference>
<name>A0A4R3JQE6_9FIRM</name>